<protein>
    <submittedName>
        <fullName evidence="1">Uncharacterized protein</fullName>
    </submittedName>
</protein>
<evidence type="ECO:0000313" key="1">
    <source>
        <dbReference type="EMBL" id="KAI3692378.1"/>
    </source>
</evidence>
<sequence length="81" mass="9623">MEAKSWGSFQPEWTAWDQTVKYCAFAYQQYIAISSFLTSVCDPPRHGAVWHRRQLFVATPTTIEWMRKPIDVINKMEKKKR</sequence>
<evidence type="ECO:0000313" key="2">
    <source>
        <dbReference type="Proteomes" id="UP001055879"/>
    </source>
</evidence>
<organism evidence="1 2">
    <name type="scientific">Arctium lappa</name>
    <name type="common">Greater burdock</name>
    <name type="synonym">Lappa major</name>
    <dbReference type="NCBI Taxonomy" id="4217"/>
    <lineage>
        <taxon>Eukaryota</taxon>
        <taxon>Viridiplantae</taxon>
        <taxon>Streptophyta</taxon>
        <taxon>Embryophyta</taxon>
        <taxon>Tracheophyta</taxon>
        <taxon>Spermatophyta</taxon>
        <taxon>Magnoliopsida</taxon>
        <taxon>eudicotyledons</taxon>
        <taxon>Gunneridae</taxon>
        <taxon>Pentapetalae</taxon>
        <taxon>asterids</taxon>
        <taxon>campanulids</taxon>
        <taxon>Asterales</taxon>
        <taxon>Asteraceae</taxon>
        <taxon>Carduoideae</taxon>
        <taxon>Cardueae</taxon>
        <taxon>Arctiinae</taxon>
        <taxon>Arctium</taxon>
    </lineage>
</organism>
<accession>A0ACB8Z498</accession>
<dbReference type="Proteomes" id="UP001055879">
    <property type="component" value="Linkage Group LG11"/>
</dbReference>
<proteinExistence type="predicted"/>
<comment type="caution">
    <text evidence="1">The sequence shown here is derived from an EMBL/GenBank/DDBJ whole genome shotgun (WGS) entry which is preliminary data.</text>
</comment>
<reference evidence="1 2" key="2">
    <citation type="journal article" date="2022" name="Mol. Ecol. Resour.">
        <title>The genomes of chicory, endive, great burdock and yacon provide insights into Asteraceae paleo-polyploidization history and plant inulin production.</title>
        <authorList>
            <person name="Fan W."/>
            <person name="Wang S."/>
            <person name="Wang H."/>
            <person name="Wang A."/>
            <person name="Jiang F."/>
            <person name="Liu H."/>
            <person name="Zhao H."/>
            <person name="Xu D."/>
            <person name="Zhang Y."/>
        </authorList>
    </citation>
    <scope>NUCLEOTIDE SEQUENCE [LARGE SCALE GENOMIC DNA]</scope>
    <source>
        <strain evidence="2">cv. Niubang</strain>
    </source>
</reference>
<reference evidence="2" key="1">
    <citation type="journal article" date="2022" name="Mol. Ecol. Resour.">
        <title>The genomes of chicory, endive, great burdock and yacon provide insights into Asteraceae palaeo-polyploidization history and plant inulin production.</title>
        <authorList>
            <person name="Fan W."/>
            <person name="Wang S."/>
            <person name="Wang H."/>
            <person name="Wang A."/>
            <person name="Jiang F."/>
            <person name="Liu H."/>
            <person name="Zhao H."/>
            <person name="Xu D."/>
            <person name="Zhang Y."/>
        </authorList>
    </citation>
    <scope>NUCLEOTIDE SEQUENCE [LARGE SCALE GENOMIC DNA]</scope>
    <source>
        <strain evidence="2">cv. Niubang</strain>
    </source>
</reference>
<keyword evidence="2" id="KW-1185">Reference proteome</keyword>
<dbReference type="EMBL" id="CM042057">
    <property type="protein sequence ID" value="KAI3692378.1"/>
    <property type="molecule type" value="Genomic_DNA"/>
</dbReference>
<name>A0ACB8Z498_ARCLA</name>
<gene>
    <name evidence="1" type="ORF">L6452_32192</name>
</gene>